<reference evidence="1 2" key="1">
    <citation type="submission" date="2015-04" db="EMBL/GenBank/DDBJ databases">
        <authorList>
            <person name="Syromyatnikov M.Y."/>
            <person name="Popov V.N."/>
        </authorList>
    </citation>
    <scope>NUCLEOTIDE SEQUENCE [LARGE SCALE GENOMIC DNA]</scope>
</reference>
<dbReference type="AlphaFoldDB" id="A0A1J1HIF9"/>
<evidence type="ECO:0000313" key="2">
    <source>
        <dbReference type="Proteomes" id="UP000183832"/>
    </source>
</evidence>
<dbReference type="Proteomes" id="UP000183832">
    <property type="component" value="Unassembled WGS sequence"/>
</dbReference>
<proteinExistence type="predicted"/>
<dbReference type="EMBL" id="CVRI01000004">
    <property type="protein sequence ID" value="CRK87188.1"/>
    <property type="molecule type" value="Genomic_DNA"/>
</dbReference>
<sequence length="68" mass="8172">MTENIIQWVKRKEIIDHFSKLSCLSEDFTWLTEEGHKASRKGCLDNFKRLFTKQFYEQLEAFAININM</sequence>
<evidence type="ECO:0000313" key="1">
    <source>
        <dbReference type="EMBL" id="CRK87188.1"/>
    </source>
</evidence>
<name>A0A1J1HIF9_9DIPT</name>
<protein>
    <submittedName>
        <fullName evidence="1">CLUMA_CG000993, isoform A</fullName>
    </submittedName>
</protein>
<gene>
    <name evidence="1" type="ORF">CLUMA_CG000993</name>
</gene>
<organism evidence="1 2">
    <name type="scientific">Clunio marinus</name>
    <dbReference type="NCBI Taxonomy" id="568069"/>
    <lineage>
        <taxon>Eukaryota</taxon>
        <taxon>Metazoa</taxon>
        <taxon>Ecdysozoa</taxon>
        <taxon>Arthropoda</taxon>
        <taxon>Hexapoda</taxon>
        <taxon>Insecta</taxon>
        <taxon>Pterygota</taxon>
        <taxon>Neoptera</taxon>
        <taxon>Endopterygota</taxon>
        <taxon>Diptera</taxon>
        <taxon>Nematocera</taxon>
        <taxon>Chironomoidea</taxon>
        <taxon>Chironomidae</taxon>
        <taxon>Clunio</taxon>
    </lineage>
</organism>
<keyword evidence="2" id="KW-1185">Reference proteome</keyword>
<accession>A0A1J1HIF9</accession>